<dbReference type="EMBL" id="CAWUPB010000449">
    <property type="protein sequence ID" value="CAK7324660.1"/>
    <property type="molecule type" value="Genomic_DNA"/>
</dbReference>
<dbReference type="Proteomes" id="UP001314170">
    <property type="component" value="Unassembled WGS sequence"/>
</dbReference>
<organism evidence="1 2">
    <name type="scientific">Dovyalis caffra</name>
    <dbReference type="NCBI Taxonomy" id="77055"/>
    <lineage>
        <taxon>Eukaryota</taxon>
        <taxon>Viridiplantae</taxon>
        <taxon>Streptophyta</taxon>
        <taxon>Embryophyta</taxon>
        <taxon>Tracheophyta</taxon>
        <taxon>Spermatophyta</taxon>
        <taxon>Magnoliopsida</taxon>
        <taxon>eudicotyledons</taxon>
        <taxon>Gunneridae</taxon>
        <taxon>Pentapetalae</taxon>
        <taxon>rosids</taxon>
        <taxon>fabids</taxon>
        <taxon>Malpighiales</taxon>
        <taxon>Salicaceae</taxon>
        <taxon>Flacourtieae</taxon>
        <taxon>Dovyalis</taxon>
    </lineage>
</organism>
<evidence type="ECO:0000313" key="1">
    <source>
        <dbReference type="EMBL" id="CAK7324660.1"/>
    </source>
</evidence>
<protein>
    <submittedName>
        <fullName evidence="1">Uncharacterized protein</fullName>
    </submittedName>
</protein>
<reference evidence="1 2" key="1">
    <citation type="submission" date="2024-01" db="EMBL/GenBank/DDBJ databases">
        <authorList>
            <person name="Waweru B."/>
        </authorList>
    </citation>
    <scope>NUCLEOTIDE SEQUENCE [LARGE SCALE GENOMIC DNA]</scope>
</reference>
<proteinExistence type="predicted"/>
<accession>A0AAV1QV34</accession>
<sequence>KVAVFDTASENGDTGKAKLRYLYGGSNTATILKSSSSDPGPLMCRDVLLPPAKEGMGIISVADVVQSTTQEQTMGCMDSEFSFPAQAGEMQDDNFEIPKFHQKK</sequence>
<evidence type="ECO:0000313" key="2">
    <source>
        <dbReference type="Proteomes" id="UP001314170"/>
    </source>
</evidence>
<name>A0AAV1QV34_9ROSI</name>
<gene>
    <name evidence="1" type="ORF">DCAF_LOCUS2318</name>
</gene>
<feature type="non-terminal residue" evidence="1">
    <location>
        <position position="1"/>
    </location>
</feature>
<dbReference type="AlphaFoldDB" id="A0AAV1QV34"/>
<comment type="caution">
    <text evidence="1">The sequence shown here is derived from an EMBL/GenBank/DDBJ whole genome shotgun (WGS) entry which is preliminary data.</text>
</comment>
<keyword evidence="2" id="KW-1185">Reference proteome</keyword>